<evidence type="ECO:0000313" key="2">
    <source>
        <dbReference type="EMBL" id="CAH3113647.1"/>
    </source>
</evidence>
<feature type="region of interest" description="Disordered" evidence="1">
    <location>
        <begin position="1"/>
        <end position="99"/>
    </location>
</feature>
<organism evidence="2 3">
    <name type="scientific">Porites lobata</name>
    <dbReference type="NCBI Taxonomy" id="104759"/>
    <lineage>
        <taxon>Eukaryota</taxon>
        <taxon>Metazoa</taxon>
        <taxon>Cnidaria</taxon>
        <taxon>Anthozoa</taxon>
        <taxon>Hexacorallia</taxon>
        <taxon>Scleractinia</taxon>
        <taxon>Fungiina</taxon>
        <taxon>Poritidae</taxon>
        <taxon>Porites</taxon>
    </lineage>
</organism>
<proteinExistence type="predicted"/>
<sequence length="106" mass="11491">MNNVLEQYGPSARVVRSLREKSAKKSSEEKSSNNNEQLPCDGNEIMAEACGDGNKGDLNNSLLKTGDSIKQDDVPISGSGRNSFAEETTMRSEERESSISLGIFTC</sequence>
<evidence type="ECO:0000256" key="1">
    <source>
        <dbReference type="SAM" id="MobiDB-lite"/>
    </source>
</evidence>
<reference evidence="2 3" key="1">
    <citation type="submission" date="2022-05" db="EMBL/GenBank/DDBJ databases">
        <authorList>
            <consortium name="Genoscope - CEA"/>
            <person name="William W."/>
        </authorList>
    </citation>
    <scope>NUCLEOTIDE SEQUENCE [LARGE SCALE GENOMIC DNA]</scope>
</reference>
<dbReference type="Proteomes" id="UP001159405">
    <property type="component" value="Unassembled WGS sequence"/>
</dbReference>
<feature type="compositionally biased region" description="Basic and acidic residues" evidence="1">
    <location>
        <begin position="88"/>
        <end position="97"/>
    </location>
</feature>
<evidence type="ECO:0000313" key="3">
    <source>
        <dbReference type="Proteomes" id="UP001159405"/>
    </source>
</evidence>
<name>A0ABN8NNF2_9CNID</name>
<comment type="caution">
    <text evidence="2">The sequence shown here is derived from an EMBL/GenBank/DDBJ whole genome shotgun (WGS) entry which is preliminary data.</text>
</comment>
<keyword evidence="3" id="KW-1185">Reference proteome</keyword>
<gene>
    <name evidence="2" type="ORF">PLOB_00022256</name>
</gene>
<accession>A0ABN8NNF2</accession>
<dbReference type="EMBL" id="CALNXK010000026">
    <property type="protein sequence ID" value="CAH3113647.1"/>
    <property type="molecule type" value="Genomic_DNA"/>
</dbReference>
<feature type="compositionally biased region" description="Basic and acidic residues" evidence="1">
    <location>
        <begin position="17"/>
        <end position="31"/>
    </location>
</feature>
<protein>
    <submittedName>
        <fullName evidence="2">Uncharacterized protein</fullName>
    </submittedName>
</protein>